<evidence type="ECO:0000256" key="1">
    <source>
        <dbReference type="SAM" id="Phobius"/>
    </source>
</evidence>
<dbReference type="RefSeq" id="WP_100352786.1">
    <property type="nucleotide sequence ID" value="NZ_PCGR01000001.1"/>
</dbReference>
<sequence length="86" mass="9408">MTVAGVAFIATASSYWSAVHYPTSTPFLIKQSLFAVLAFGAFIVVRRFKFQGNELTIFYIVGILTALTVWVSGLGMEGRQKNGKTN</sequence>
<feature type="transmembrane region" description="Helical" evidence="1">
    <location>
        <begin position="57"/>
        <end position="76"/>
    </location>
</feature>
<organism evidence="2 3">
    <name type="scientific">Chryseomicrobium excrementi</name>
    <dbReference type="NCBI Taxonomy" id="2041346"/>
    <lineage>
        <taxon>Bacteria</taxon>
        <taxon>Bacillati</taxon>
        <taxon>Bacillota</taxon>
        <taxon>Bacilli</taxon>
        <taxon>Bacillales</taxon>
        <taxon>Caryophanaceae</taxon>
        <taxon>Chryseomicrobium</taxon>
    </lineage>
</organism>
<accession>A0A2M9F3A3</accession>
<feature type="transmembrane region" description="Helical" evidence="1">
    <location>
        <begin position="24"/>
        <end position="45"/>
    </location>
</feature>
<evidence type="ECO:0000313" key="2">
    <source>
        <dbReference type="EMBL" id="PJK17946.1"/>
    </source>
</evidence>
<evidence type="ECO:0000313" key="3">
    <source>
        <dbReference type="Proteomes" id="UP000228680"/>
    </source>
</evidence>
<keyword evidence="1" id="KW-0472">Membrane</keyword>
<gene>
    <name evidence="2" type="ORF">CQS04_03450</name>
</gene>
<keyword evidence="1" id="KW-0812">Transmembrane</keyword>
<dbReference type="AlphaFoldDB" id="A0A2M9F3A3"/>
<name>A0A2M9F3A3_9BACL</name>
<dbReference type="Proteomes" id="UP000228680">
    <property type="component" value="Unassembled WGS sequence"/>
</dbReference>
<comment type="caution">
    <text evidence="2">The sequence shown here is derived from an EMBL/GenBank/DDBJ whole genome shotgun (WGS) entry which is preliminary data.</text>
</comment>
<protein>
    <submittedName>
        <fullName evidence="2">Uncharacterized protein</fullName>
    </submittedName>
</protein>
<keyword evidence="3" id="KW-1185">Reference proteome</keyword>
<proteinExistence type="predicted"/>
<keyword evidence="1" id="KW-1133">Transmembrane helix</keyword>
<dbReference type="EMBL" id="PCGR01000001">
    <property type="protein sequence ID" value="PJK17946.1"/>
    <property type="molecule type" value="Genomic_DNA"/>
</dbReference>
<reference evidence="2 3" key="1">
    <citation type="submission" date="2017-10" db="EMBL/GenBank/DDBJ databases">
        <title>Draft genome of Chryseomicrobium casticus sp. nov.</title>
        <authorList>
            <person name="Chakraborty R."/>
            <person name="Saha T."/>
        </authorList>
    </citation>
    <scope>NUCLEOTIDE SEQUENCE [LARGE SCALE GENOMIC DNA]</scope>
    <source>
        <strain evidence="2 3">ET03</strain>
    </source>
</reference>